<keyword evidence="1" id="KW-0472">Membrane</keyword>
<sequence>MVIDRLRSGVSPREEAETRSIARRRHRAVVRCLSQAGPMAFDELVDRVAIRERELDAVPPDLDHHATVYASLSLTHVPALIDAGVVAYDADTRRIALTDRGHRFRNAAATRTEHGVWNRAFLAQSFVWIVVVLAARLDVAPLAGIPALWLVGCCVGTTFVTSIGYAWWAHRPTAWTYRRR</sequence>
<feature type="transmembrane region" description="Helical" evidence="1">
    <location>
        <begin position="147"/>
        <end position="170"/>
    </location>
</feature>
<dbReference type="InterPro" id="IPR055768">
    <property type="entry name" value="DUF7344"/>
</dbReference>
<evidence type="ECO:0000256" key="1">
    <source>
        <dbReference type="SAM" id="Phobius"/>
    </source>
</evidence>
<dbReference type="Proteomes" id="UP000308037">
    <property type="component" value="Unassembled WGS sequence"/>
</dbReference>
<dbReference type="EMBL" id="QKNX01000002">
    <property type="protein sequence ID" value="TKR26255.1"/>
    <property type="molecule type" value="Genomic_DNA"/>
</dbReference>
<accession>A0A4U5JCB0</accession>
<reference evidence="3 4" key="1">
    <citation type="submission" date="2019-04" db="EMBL/GenBank/DDBJ databases">
        <title>Natronomonas sp. F20-122 a newhaloarchaeon isolated from a saline saltern of Isla Bacuta, Huelva, Spain.</title>
        <authorList>
            <person name="Duran-Viseras A."/>
            <person name="Sanchez-Porro C."/>
            <person name="Ventosa A."/>
        </authorList>
    </citation>
    <scope>NUCLEOTIDE SEQUENCE [LARGE SCALE GENOMIC DNA]</scope>
    <source>
        <strain evidence="3 4">F20-122</strain>
    </source>
</reference>
<keyword evidence="1" id="KW-0812">Transmembrane</keyword>
<comment type="caution">
    <text evidence="3">The sequence shown here is derived from an EMBL/GenBank/DDBJ whole genome shotgun (WGS) entry which is preliminary data.</text>
</comment>
<dbReference type="RefSeq" id="WP_137276171.1">
    <property type="nucleotide sequence ID" value="NZ_QKNX01000002.1"/>
</dbReference>
<keyword evidence="4" id="KW-1185">Reference proteome</keyword>
<dbReference type="OrthoDB" id="241828at2157"/>
<protein>
    <recommendedName>
        <fullName evidence="2">DUF7344 domain-containing protein</fullName>
    </recommendedName>
</protein>
<organism evidence="3 4">
    <name type="scientific">Natronomonas salsuginis</name>
    <dbReference type="NCBI Taxonomy" id="2217661"/>
    <lineage>
        <taxon>Archaea</taxon>
        <taxon>Methanobacteriati</taxon>
        <taxon>Methanobacteriota</taxon>
        <taxon>Stenosarchaea group</taxon>
        <taxon>Halobacteria</taxon>
        <taxon>Halobacteriales</taxon>
        <taxon>Natronomonadaceae</taxon>
        <taxon>Natronomonas</taxon>
    </lineage>
</organism>
<gene>
    <name evidence="3" type="ORF">DM868_07100</name>
</gene>
<dbReference type="Pfam" id="PF24035">
    <property type="entry name" value="DUF7344"/>
    <property type="match status" value="1"/>
</dbReference>
<keyword evidence="1" id="KW-1133">Transmembrane helix</keyword>
<dbReference type="AlphaFoldDB" id="A0A4U5JCB0"/>
<evidence type="ECO:0000259" key="2">
    <source>
        <dbReference type="Pfam" id="PF24035"/>
    </source>
</evidence>
<name>A0A4U5JCB0_9EURY</name>
<evidence type="ECO:0000313" key="4">
    <source>
        <dbReference type="Proteomes" id="UP000308037"/>
    </source>
</evidence>
<feature type="transmembrane region" description="Helical" evidence="1">
    <location>
        <begin position="116"/>
        <end position="135"/>
    </location>
</feature>
<evidence type="ECO:0000313" key="3">
    <source>
        <dbReference type="EMBL" id="TKR26255.1"/>
    </source>
</evidence>
<feature type="domain" description="DUF7344" evidence="2">
    <location>
        <begin position="22"/>
        <end position="95"/>
    </location>
</feature>
<proteinExistence type="predicted"/>